<dbReference type="PANTHER" id="PTHR46181:SF3">
    <property type="entry name" value="MITOCHONDRIAL GLYCINE TRANSPORTER"/>
    <property type="match status" value="1"/>
</dbReference>
<name>A0ABN7W4N5_GIGMA</name>
<protein>
    <submittedName>
        <fullName evidence="8">7060_t:CDS:1</fullName>
    </submittedName>
</protein>
<dbReference type="InterPro" id="IPR023395">
    <property type="entry name" value="MCP_dom_sf"/>
</dbReference>
<feature type="repeat" description="Solcar" evidence="5">
    <location>
        <begin position="197"/>
        <end position="281"/>
    </location>
</feature>
<keyword evidence="4 5" id="KW-0472">Membrane</keyword>
<keyword evidence="9" id="KW-1185">Reference proteome</keyword>
<dbReference type="PANTHER" id="PTHR46181">
    <property type="entry name" value="MITOCHONDRIAL GLYCINE TRANSPORTER"/>
    <property type="match status" value="1"/>
</dbReference>
<comment type="similarity">
    <text evidence="6">Belongs to the mitochondrial carrier (TC 2.A.29) family.</text>
</comment>
<keyword evidence="6" id="KW-0813">Transport</keyword>
<reference evidence="8 9" key="1">
    <citation type="submission" date="2021-06" db="EMBL/GenBank/DDBJ databases">
        <authorList>
            <person name="Kallberg Y."/>
            <person name="Tangrot J."/>
            <person name="Rosling A."/>
        </authorList>
    </citation>
    <scope>NUCLEOTIDE SEQUENCE [LARGE SCALE GENOMIC DNA]</scope>
    <source>
        <strain evidence="8 9">120-4 pot B 10/14</strain>
    </source>
</reference>
<dbReference type="InterPro" id="IPR018108">
    <property type="entry name" value="MCP_transmembrane"/>
</dbReference>
<evidence type="ECO:0000256" key="4">
    <source>
        <dbReference type="ARBA" id="ARBA00023136"/>
    </source>
</evidence>
<dbReference type="Pfam" id="PF10247">
    <property type="entry name" value="Romo1"/>
    <property type="match status" value="1"/>
</dbReference>
<accession>A0ABN7W4N5</accession>
<evidence type="ECO:0000256" key="7">
    <source>
        <dbReference type="SAM" id="Phobius"/>
    </source>
</evidence>
<evidence type="ECO:0000256" key="1">
    <source>
        <dbReference type="ARBA" id="ARBA00004141"/>
    </source>
</evidence>
<evidence type="ECO:0000256" key="5">
    <source>
        <dbReference type="PROSITE-ProRule" id="PRU00282"/>
    </source>
</evidence>
<dbReference type="PROSITE" id="PS50920">
    <property type="entry name" value="SOLCAR"/>
    <property type="match status" value="3"/>
</dbReference>
<feature type="repeat" description="Solcar" evidence="5">
    <location>
        <begin position="309"/>
        <end position="393"/>
    </location>
</feature>
<dbReference type="InterPro" id="IPR018450">
    <property type="entry name" value="Romo1/Mgr2"/>
</dbReference>
<dbReference type="SUPFAM" id="SSF103506">
    <property type="entry name" value="Mitochondrial carrier"/>
    <property type="match status" value="1"/>
</dbReference>
<dbReference type="Gene3D" id="1.50.40.10">
    <property type="entry name" value="Mitochondrial carrier domain"/>
    <property type="match status" value="1"/>
</dbReference>
<dbReference type="Pfam" id="PF00153">
    <property type="entry name" value="Mito_carr"/>
    <property type="match status" value="3"/>
</dbReference>
<dbReference type="EMBL" id="CAJVQB010029141">
    <property type="protein sequence ID" value="CAG8813622.1"/>
    <property type="molecule type" value="Genomic_DNA"/>
</dbReference>
<evidence type="ECO:0000256" key="6">
    <source>
        <dbReference type="RuleBase" id="RU000488"/>
    </source>
</evidence>
<feature type="transmembrane region" description="Helical" evidence="7">
    <location>
        <begin position="50"/>
        <end position="68"/>
    </location>
</feature>
<feature type="repeat" description="Solcar" evidence="5">
    <location>
        <begin position="74"/>
        <end position="171"/>
    </location>
</feature>
<keyword evidence="2 5" id="KW-0812">Transmembrane</keyword>
<comment type="caution">
    <text evidence="8">The sequence shown here is derived from an EMBL/GenBank/DDBJ whole genome shotgun (WGS) entry which is preliminary data.</text>
</comment>
<sequence length="401" mass="45339">MEQPSRIEYMKRGALMGGAVGVCLGFAFGTYHILRFGPSQGGYLSTLSRYMVSSAGSFALFMGIGSVIRSEQSKNIMLKQYLEQHQRYYSRGFANLPVEVLERKRWDRRSERGDTDATILPIIYSTIICNVKEIIAKESLFGLWRGAIPTIMRNVPGTALYYSTLSDIRRLFSLRHRINSSSPIPQRSTTSSSLPVLSNIENLIAGMVARGSIGFVMMPITVVKIRYESNLYKYKSIWGALSSIIKTDGIKGLFYGYGATAIKDAPTSGLNVLFYERFKLALQERFDDVWIWQDYGNFSWSANYSSSLSPTAMHMISGTFAGSMSAFITQPFDMLKTRIQLKPSEYSNMFRGASKVLKEEGFLRFFDGLTLRLGRKTMQNAIGWTLFEALVTWFQEHKINL</sequence>
<keyword evidence="3 7" id="KW-1133">Transmembrane helix</keyword>
<dbReference type="SMART" id="SM01378">
    <property type="entry name" value="Romo1"/>
    <property type="match status" value="1"/>
</dbReference>
<evidence type="ECO:0000313" key="9">
    <source>
        <dbReference type="Proteomes" id="UP000789901"/>
    </source>
</evidence>
<proteinExistence type="inferred from homology"/>
<comment type="subcellular location">
    <subcellularLocation>
        <location evidence="1">Membrane</location>
        <topology evidence="1">Multi-pass membrane protein</topology>
    </subcellularLocation>
</comment>
<gene>
    <name evidence="8" type="ORF">GMARGA_LOCUS25835</name>
</gene>
<feature type="transmembrane region" description="Helical" evidence="7">
    <location>
        <begin position="12"/>
        <end position="34"/>
    </location>
</feature>
<evidence type="ECO:0000256" key="3">
    <source>
        <dbReference type="ARBA" id="ARBA00022989"/>
    </source>
</evidence>
<evidence type="ECO:0000256" key="2">
    <source>
        <dbReference type="ARBA" id="ARBA00022692"/>
    </source>
</evidence>
<dbReference type="Proteomes" id="UP000789901">
    <property type="component" value="Unassembled WGS sequence"/>
</dbReference>
<organism evidence="8 9">
    <name type="scientific">Gigaspora margarita</name>
    <dbReference type="NCBI Taxonomy" id="4874"/>
    <lineage>
        <taxon>Eukaryota</taxon>
        <taxon>Fungi</taxon>
        <taxon>Fungi incertae sedis</taxon>
        <taxon>Mucoromycota</taxon>
        <taxon>Glomeromycotina</taxon>
        <taxon>Glomeromycetes</taxon>
        <taxon>Diversisporales</taxon>
        <taxon>Gigasporaceae</taxon>
        <taxon>Gigaspora</taxon>
    </lineage>
</organism>
<evidence type="ECO:0000313" key="8">
    <source>
        <dbReference type="EMBL" id="CAG8813622.1"/>
    </source>
</evidence>